<name>A0A7D8Z4Y8_VANHU</name>
<evidence type="ECO:0000313" key="2">
    <source>
        <dbReference type="EMBL" id="TXT12952.1"/>
    </source>
</evidence>
<feature type="compositionally biased region" description="Basic and acidic residues" evidence="1">
    <location>
        <begin position="1"/>
        <end position="17"/>
    </location>
</feature>
<proteinExistence type="predicted"/>
<dbReference type="Proteomes" id="UP000473826">
    <property type="component" value="Unassembled WGS sequence"/>
</dbReference>
<reference evidence="2 3" key="1">
    <citation type="journal article" date="2019" name="PLoS Genet.">
        <title>Convergent evolution of linked mating-type loci in basidiomycete fungi.</title>
        <authorList>
            <person name="Sun S."/>
            <person name="Coelho M.A."/>
            <person name="Heitman J."/>
            <person name="Nowrousian M."/>
        </authorList>
    </citation>
    <scope>NUCLEOTIDE SEQUENCE [LARGE SCALE GENOMIC DNA]</scope>
    <source>
        <strain evidence="2 3">CBS 4282</strain>
    </source>
</reference>
<evidence type="ECO:0000313" key="3">
    <source>
        <dbReference type="Proteomes" id="UP000473826"/>
    </source>
</evidence>
<dbReference type="EMBL" id="QKWK01000003">
    <property type="protein sequence ID" value="TXT12952.1"/>
    <property type="molecule type" value="Genomic_DNA"/>
</dbReference>
<feature type="region of interest" description="Disordered" evidence="1">
    <location>
        <begin position="1"/>
        <end position="30"/>
    </location>
</feature>
<sequence length="182" mass="19927">MGDQSRSDCGTRQDRKTTTASVPSRTLKPTSSWCASLSSAPRVLRTLRRSGFLKFVTMRRACPSSWSAQSSTSERTRRRSSGCASAASRPSRTRWACSSQRRLGQCATSSRAPRHKRGSRMSLTRPSAPCLRRKIRTRTRRTPSGGTGTVLFFERCGARRGVDVERRSAGAAALGAVLLDCV</sequence>
<keyword evidence="3" id="KW-1185">Reference proteome</keyword>
<gene>
    <name evidence="2" type="ORF">VHUM_01353</name>
</gene>
<feature type="compositionally biased region" description="Polar residues" evidence="1">
    <location>
        <begin position="18"/>
        <end position="30"/>
    </location>
</feature>
<accession>A0A7D8Z4Y8</accession>
<protein>
    <submittedName>
        <fullName evidence="2">Uncharacterized protein</fullName>
    </submittedName>
</protein>
<feature type="region of interest" description="Disordered" evidence="1">
    <location>
        <begin position="106"/>
        <end position="126"/>
    </location>
</feature>
<organism evidence="2 3">
    <name type="scientific">Vanrija humicola</name>
    <name type="common">Yeast</name>
    <name type="synonym">Cryptococcus humicola</name>
    <dbReference type="NCBI Taxonomy" id="5417"/>
    <lineage>
        <taxon>Eukaryota</taxon>
        <taxon>Fungi</taxon>
        <taxon>Dikarya</taxon>
        <taxon>Basidiomycota</taxon>
        <taxon>Agaricomycotina</taxon>
        <taxon>Tremellomycetes</taxon>
        <taxon>Trichosporonales</taxon>
        <taxon>Trichosporonaceae</taxon>
        <taxon>Vanrija</taxon>
    </lineage>
</organism>
<feature type="region of interest" description="Disordered" evidence="1">
    <location>
        <begin position="66"/>
        <end position="87"/>
    </location>
</feature>
<evidence type="ECO:0000256" key="1">
    <source>
        <dbReference type="SAM" id="MobiDB-lite"/>
    </source>
</evidence>
<dbReference type="AlphaFoldDB" id="A0A7D8Z4Y8"/>
<comment type="caution">
    <text evidence="2">The sequence shown here is derived from an EMBL/GenBank/DDBJ whole genome shotgun (WGS) entry which is preliminary data.</text>
</comment>